<evidence type="ECO:0000313" key="1">
    <source>
        <dbReference type="EMBL" id="RVX10487.1"/>
    </source>
</evidence>
<protein>
    <submittedName>
        <fullName evidence="1">Uncharacterized protein</fullName>
    </submittedName>
</protein>
<accession>A0A438JNF9</accession>
<sequence>MIDARFKSRPRPVRFGRVISALSMSDMILITEFDILLNCQADQPTGRSLYSFGTIQNSEMLQKLSVELTVLWRLVEKILLPKSSRSSSLEKKSSSPGVKWSFAPGTNLLAGLTAKFDRESKQKLNEFAKEIRSFGSVDMSGMLVG</sequence>
<dbReference type="EMBL" id="QGNW01000034">
    <property type="protein sequence ID" value="RVX10487.1"/>
    <property type="molecule type" value="Genomic_DNA"/>
</dbReference>
<organism evidence="1 2">
    <name type="scientific">Vitis vinifera</name>
    <name type="common">Grape</name>
    <dbReference type="NCBI Taxonomy" id="29760"/>
    <lineage>
        <taxon>Eukaryota</taxon>
        <taxon>Viridiplantae</taxon>
        <taxon>Streptophyta</taxon>
        <taxon>Embryophyta</taxon>
        <taxon>Tracheophyta</taxon>
        <taxon>Spermatophyta</taxon>
        <taxon>Magnoliopsida</taxon>
        <taxon>eudicotyledons</taxon>
        <taxon>Gunneridae</taxon>
        <taxon>Pentapetalae</taxon>
        <taxon>rosids</taxon>
        <taxon>Vitales</taxon>
        <taxon>Vitaceae</taxon>
        <taxon>Viteae</taxon>
        <taxon>Vitis</taxon>
    </lineage>
</organism>
<gene>
    <name evidence="1" type="ORF">CK203_017010</name>
</gene>
<proteinExistence type="predicted"/>
<name>A0A438JNF9_VITVI</name>
<dbReference type="Proteomes" id="UP000288805">
    <property type="component" value="Unassembled WGS sequence"/>
</dbReference>
<evidence type="ECO:0000313" key="2">
    <source>
        <dbReference type="Proteomes" id="UP000288805"/>
    </source>
</evidence>
<reference evidence="1 2" key="1">
    <citation type="journal article" date="2018" name="PLoS Genet.">
        <title>Population sequencing reveals clonal diversity and ancestral inbreeding in the grapevine cultivar Chardonnay.</title>
        <authorList>
            <person name="Roach M.J."/>
            <person name="Johnson D.L."/>
            <person name="Bohlmann J."/>
            <person name="van Vuuren H.J."/>
            <person name="Jones S.J."/>
            <person name="Pretorius I.S."/>
            <person name="Schmidt S.A."/>
            <person name="Borneman A.R."/>
        </authorList>
    </citation>
    <scope>NUCLEOTIDE SEQUENCE [LARGE SCALE GENOMIC DNA]</scope>
    <source>
        <strain evidence="2">cv. Chardonnay</strain>
        <tissue evidence="1">Leaf</tissue>
    </source>
</reference>
<dbReference type="AlphaFoldDB" id="A0A438JNF9"/>
<comment type="caution">
    <text evidence="1">The sequence shown here is derived from an EMBL/GenBank/DDBJ whole genome shotgun (WGS) entry which is preliminary data.</text>
</comment>